<feature type="compositionally biased region" description="Basic and acidic residues" evidence="1">
    <location>
        <begin position="239"/>
        <end position="251"/>
    </location>
</feature>
<dbReference type="GO" id="GO:1902657">
    <property type="term" value="P:protein localization to prospore membrane"/>
    <property type="evidence" value="ECO:0007669"/>
    <property type="project" value="InterPro"/>
</dbReference>
<feature type="domain" description="PH" evidence="2">
    <location>
        <begin position="290"/>
        <end position="388"/>
    </location>
</feature>
<organism evidence="3 4">
    <name type="scientific">Funneliformis caledonium</name>
    <dbReference type="NCBI Taxonomy" id="1117310"/>
    <lineage>
        <taxon>Eukaryota</taxon>
        <taxon>Fungi</taxon>
        <taxon>Fungi incertae sedis</taxon>
        <taxon>Mucoromycota</taxon>
        <taxon>Glomeromycotina</taxon>
        <taxon>Glomeromycetes</taxon>
        <taxon>Glomerales</taxon>
        <taxon>Glomeraceae</taxon>
        <taxon>Funneliformis</taxon>
    </lineage>
</organism>
<dbReference type="Pfam" id="PF23207">
    <property type="entry name" value="PH_SPO71"/>
    <property type="match status" value="1"/>
</dbReference>
<feature type="compositionally biased region" description="Polar residues" evidence="1">
    <location>
        <begin position="71"/>
        <end position="82"/>
    </location>
</feature>
<accession>A0A9N8VN60</accession>
<evidence type="ECO:0000313" key="3">
    <source>
        <dbReference type="EMBL" id="CAG8454103.1"/>
    </source>
</evidence>
<dbReference type="InterPro" id="IPR040345">
    <property type="entry name" value="Mug56/Spo71"/>
</dbReference>
<reference evidence="3" key="1">
    <citation type="submission" date="2021-06" db="EMBL/GenBank/DDBJ databases">
        <authorList>
            <person name="Kallberg Y."/>
            <person name="Tangrot J."/>
            <person name="Rosling A."/>
        </authorList>
    </citation>
    <scope>NUCLEOTIDE SEQUENCE</scope>
    <source>
        <strain evidence="3">UK204</strain>
    </source>
</reference>
<dbReference type="SUPFAM" id="SSF50729">
    <property type="entry name" value="PH domain-like"/>
    <property type="match status" value="2"/>
</dbReference>
<dbReference type="PANTHER" id="PTHR28076">
    <property type="entry name" value="SPORULATION-SPECIFIC PROTEIN 71"/>
    <property type="match status" value="1"/>
</dbReference>
<dbReference type="OrthoDB" id="5579281at2759"/>
<proteinExistence type="predicted"/>
<dbReference type="InterPro" id="IPR011993">
    <property type="entry name" value="PH-like_dom_sf"/>
</dbReference>
<dbReference type="PROSITE" id="PS50003">
    <property type="entry name" value="PH_DOMAIN"/>
    <property type="match status" value="2"/>
</dbReference>
<gene>
    <name evidence="3" type="ORF">FCALED_LOCUS1397</name>
</gene>
<sequence>MPADSGYVSTGSKNRNSFIQWIPQHSLSMNDSLLSTPLSKHLHSTTRRIFIGPTPSNWSYKKNSLWFSKSDQATHQNGPNRQRTFRSEPEFRGPTNIASLDFCEIREDNHSPAQLTRLTDIPYLVSEPEELIDNEVSPFSDDDIFYTPNEEPRSFPVTPPHHGRRFFSQRISMPERSIHENLFDEQLNFKLMKRITEEESKSREYFPSSTISSSKNPHHPKNVSEYNQIVENIHVNDQDQGDNHPVEDADHVSSVSNSTQLHPDTIIKVDRMLVRTERIYNRGTPTLYKRYSLKGHLSRKQQTQSVGWREYIVKLRPGRIELYKNNKVRVSKMRFTETTRLGLLSAVDYTISLRQRSGSGMKLKVFVINPKTIEQSVEWYRILYATLGEQSVNTMPSLCEVYVPDFDVHVRIPLEERDQAYNITAEDITKLVLDELSGESEWEDVLFEWLKSCDLRLCWKRYDRLEWIVWEKNEEGKEPPPVEGYLIRVTNNKGNRRPKRLYFTSHDHYLFFLKPFAASPPPPPPPSVPTSNSDEERQQTAQPLIYSVAPLTQGQCGGHIDNFMKADAKRRVKQIKNAIGFINLADVVEVKFADKGHLGIIEVENHERYFDLVLNNGTIITLQAYSRQTLDEWIKRLDELIKYWKARLISDVHTRINMFKVNVDYHQEDDDNASQDGIHSHWNNFHSYVNTVIWHWCILNGCRGITKGGLLYHKTHLRGTFQNYHHILIRGHLLYYNLYTRNSLSGTAKRQIFHKRRGCIHLTDCYVYSGGITENDLLYSSSSRYNISDNGTHKLPRIYPDGMYCFDDDEECTFVIWQGEQKYCLERDKEKSRNSICLKKTTTLDRPGNIWVFRARSRIEREEWVWAINVEIERAWKEIRKK</sequence>
<dbReference type="SMART" id="SM00233">
    <property type="entry name" value="PH"/>
    <property type="match status" value="3"/>
</dbReference>
<dbReference type="InterPro" id="IPR039486">
    <property type="entry name" value="Mug56/Spo71_PH"/>
</dbReference>
<feature type="region of interest" description="Disordered" evidence="1">
    <location>
        <begin position="520"/>
        <end position="539"/>
    </location>
</feature>
<dbReference type="Pfam" id="PF15404">
    <property type="entry name" value="PH_4"/>
    <property type="match status" value="1"/>
</dbReference>
<feature type="region of interest" description="Disordered" evidence="1">
    <location>
        <begin position="239"/>
        <end position="259"/>
    </location>
</feature>
<dbReference type="Gene3D" id="2.30.29.30">
    <property type="entry name" value="Pleckstrin-homology domain (PH domain)/Phosphotyrosine-binding domain (PTB)"/>
    <property type="match status" value="2"/>
</dbReference>
<comment type="caution">
    <text evidence="3">The sequence shown here is derived from an EMBL/GenBank/DDBJ whole genome shotgun (WGS) entry which is preliminary data.</text>
</comment>
<dbReference type="PANTHER" id="PTHR28076:SF1">
    <property type="entry name" value="PROSPORE MEMBRANE ADAPTER PROTEIN SPO71"/>
    <property type="match status" value="1"/>
</dbReference>
<feature type="domain" description="PH" evidence="2">
    <location>
        <begin position="479"/>
        <end position="642"/>
    </location>
</feature>
<evidence type="ECO:0000259" key="2">
    <source>
        <dbReference type="PROSITE" id="PS50003"/>
    </source>
</evidence>
<dbReference type="Proteomes" id="UP000789570">
    <property type="component" value="Unassembled WGS sequence"/>
</dbReference>
<dbReference type="InterPro" id="IPR057379">
    <property type="entry name" value="PH_SPO71"/>
</dbReference>
<name>A0A9N8VN60_9GLOM</name>
<dbReference type="InterPro" id="IPR001849">
    <property type="entry name" value="PH_domain"/>
</dbReference>
<dbReference type="AlphaFoldDB" id="A0A9N8VN60"/>
<evidence type="ECO:0000256" key="1">
    <source>
        <dbReference type="SAM" id="MobiDB-lite"/>
    </source>
</evidence>
<protein>
    <submittedName>
        <fullName evidence="3">15424_t:CDS:1</fullName>
    </submittedName>
</protein>
<keyword evidence="4" id="KW-1185">Reference proteome</keyword>
<evidence type="ECO:0000313" key="4">
    <source>
        <dbReference type="Proteomes" id="UP000789570"/>
    </source>
</evidence>
<dbReference type="EMBL" id="CAJVPQ010000180">
    <property type="protein sequence ID" value="CAG8454103.1"/>
    <property type="molecule type" value="Genomic_DNA"/>
</dbReference>
<feature type="region of interest" description="Disordered" evidence="1">
    <location>
        <begin position="71"/>
        <end position="91"/>
    </location>
</feature>